<comment type="caution">
    <text evidence="1">The sequence shown here is derived from an EMBL/GenBank/DDBJ whole genome shotgun (WGS) entry which is preliminary data.</text>
</comment>
<evidence type="ECO:0000313" key="1">
    <source>
        <dbReference type="EMBL" id="MBA5804025.1"/>
    </source>
</evidence>
<reference evidence="1 2" key="1">
    <citation type="submission" date="2020-07" db="EMBL/GenBank/DDBJ databases">
        <authorList>
            <person name="Sun Q."/>
        </authorList>
    </citation>
    <scope>NUCLEOTIDE SEQUENCE [LARGE SCALE GENOMIC DNA]</scope>
    <source>
        <strain evidence="1 2">WYCCWR 11317</strain>
    </source>
</reference>
<proteinExistence type="predicted"/>
<accession>A0ABR6ABI2</accession>
<name>A0ABR6ABI2_9HYPH</name>
<dbReference type="Proteomes" id="UP000539787">
    <property type="component" value="Unassembled WGS sequence"/>
</dbReference>
<protein>
    <submittedName>
        <fullName evidence="1">Uncharacterized protein</fullName>
    </submittedName>
</protein>
<organism evidence="1 2">
    <name type="scientific">Rhizobium changzhiense</name>
    <dbReference type="NCBI Taxonomy" id="2692317"/>
    <lineage>
        <taxon>Bacteria</taxon>
        <taxon>Pseudomonadati</taxon>
        <taxon>Pseudomonadota</taxon>
        <taxon>Alphaproteobacteria</taxon>
        <taxon>Hyphomicrobiales</taxon>
        <taxon>Rhizobiaceae</taxon>
        <taxon>Rhizobium/Agrobacterium group</taxon>
        <taxon>Rhizobium</taxon>
    </lineage>
</organism>
<keyword evidence="2" id="KW-1185">Reference proteome</keyword>
<sequence>MAEQEKEKLIMGIRDILKGIDQCDTASDELEGWWETSAGASFGAEKLRLVEAFVTASYNNAIAAAAASVDGMASSEPILSDAVRVIKSLQLPV</sequence>
<dbReference type="RefSeq" id="WP_182210040.1">
    <property type="nucleotide sequence ID" value="NZ_JACGBJ010000011.1"/>
</dbReference>
<dbReference type="EMBL" id="JACGBJ010000011">
    <property type="protein sequence ID" value="MBA5804025.1"/>
    <property type="molecule type" value="Genomic_DNA"/>
</dbReference>
<gene>
    <name evidence="1" type="ORF">HX902_20545</name>
</gene>
<evidence type="ECO:0000313" key="2">
    <source>
        <dbReference type="Proteomes" id="UP000539787"/>
    </source>
</evidence>